<name>A0A9D4HFL8_DREPO</name>
<reference evidence="3" key="2">
    <citation type="submission" date="2020-11" db="EMBL/GenBank/DDBJ databases">
        <authorList>
            <person name="McCartney M.A."/>
            <person name="Auch B."/>
            <person name="Kono T."/>
            <person name="Mallez S."/>
            <person name="Becker A."/>
            <person name="Gohl D.M."/>
            <person name="Silverstein K.A.T."/>
            <person name="Koren S."/>
            <person name="Bechman K.B."/>
            <person name="Herman A."/>
            <person name="Abrahante J.E."/>
            <person name="Garbe J."/>
        </authorList>
    </citation>
    <scope>NUCLEOTIDE SEQUENCE</scope>
    <source>
        <strain evidence="3">Duluth1</strain>
        <tissue evidence="3">Whole animal</tissue>
    </source>
</reference>
<proteinExistence type="predicted"/>
<gene>
    <name evidence="3" type="ORF">DPMN_058592</name>
</gene>
<evidence type="ECO:0000313" key="4">
    <source>
        <dbReference type="Proteomes" id="UP000828390"/>
    </source>
</evidence>
<keyword evidence="2" id="KW-1133">Transmembrane helix</keyword>
<feature type="region of interest" description="Disordered" evidence="1">
    <location>
        <begin position="100"/>
        <end position="128"/>
    </location>
</feature>
<evidence type="ECO:0000256" key="1">
    <source>
        <dbReference type="SAM" id="MobiDB-lite"/>
    </source>
</evidence>
<evidence type="ECO:0000313" key="3">
    <source>
        <dbReference type="EMBL" id="KAH3715878.1"/>
    </source>
</evidence>
<keyword evidence="4" id="KW-1185">Reference proteome</keyword>
<protein>
    <submittedName>
        <fullName evidence="3">Uncharacterized protein</fullName>
    </submittedName>
</protein>
<reference evidence="3" key="1">
    <citation type="journal article" date="2019" name="bioRxiv">
        <title>The Genome of the Zebra Mussel, Dreissena polymorpha: A Resource for Invasive Species Research.</title>
        <authorList>
            <person name="McCartney M.A."/>
            <person name="Auch B."/>
            <person name="Kono T."/>
            <person name="Mallez S."/>
            <person name="Zhang Y."/>
            <person name="Obille A."/>
            <person name="Becker A."/>
            <person name="Abrahante J.E."/>
            <person name="Garbe J."/>
            <person name="Badalamenti J.P."/>
            <person name="Herman A."/>
            <person name="Mangelson H."/>
            <person name="Liachko I."/>
            <person name="Sullivan S."/>
            <person name="Sone E.D."/>
            <person name="Koren S."/>
            <person name="Silverstein K.A.T."/>
            <person name="Beckman K.B."/>
            <person name="Gohl D.M."/>
        </authorList>
    </citation>
    <scope>NUCLEOTIDE SEQUENCE</scope>
    <source>
        <strain evidence="3">Duluth1</strain>
        <tissue evidence="3">Whole animal</tissue>
    </source>
</reference>
<dbReference type="AlphaFoldDB" id="A0A9D4HFL8"/>
<organism evidence="3 4">
    <name type="scientific">Dreissena polymorpha</name>
    <name type="common">Zebra mussel</name>
    <name type="synonym">Mytilus polymorpha</name>
    <dbReference type="NCBI Taxonomy" id="45954"/>
    <lineage>
        <taxon>Eukaryota</taxon>
        <taxon>Metazoa</taxon>
        <taxon>Spiralia</taxon>
        <taxon>Lophotrochozoa</taxon>
        <taxon>Mollusca</taxon>
        <taxon>Bivalvia</taxon>
        <taxon>Autobranchia</taxon>
        <taxon>Heteroconchia</taxon>
        <taxon>Euheterodonta</taxon>
        <taxon>Imparidentia</taxon>
        <taxon>Neoheterodontei</taxon>
        <taxon>Myida</taxon>
        <taxon>Dreissenoidea</taxon>
        <taxon>Dreissenidae</taxon>
        <taxon>Dreissena</taxon>
    </lineage>
</organism>
<comment type="caution">
    <text evidence="3">The sequence shown here is derived from an EMBL/GenBank/DDBJ whole genome shotgun (WGS) entry which is preliminary data.</text>
</comment>
<dbReference type="Proteomes" id="UP000828390">
    <property type="component" value="Unassembled WGS sequence"/>
</dbReference>
<feature type="compositionally biased region" description="Polar residues" evidence="1">
    <location>
        <begin position="104"/>
        <end position="118"/>
    </location>
</feature>
<accession>A0A9D4HFL8</accession>
<evidence type="ECO:0000256" key="2">
    <source>
        <dbReference type="SAM" id="Phobius"/>
    </source>
</evidence>
<keyword evidence="2" id="KW-0472">Membrane</keyword>
<keyword evidence="2" id="KW-0812">Transmembrane</keyword>
<sequence length="168" mass="19507">MSLFPAHVAETEFLRVVFHGFNQSYERTTIQSASNDYEIVIIRRPLRFQYGAQRCRNELRLNIAPTAFRIVIHKLPPKKRTCKRQQQRVTEIIESAVSEEESTFSFQNQEPGETNKTQKNSKRQHQQPLHLTNEQHDDILTLFQVIVIVGTVYLVLLMKSLVLLNASS</sequence>
<dbReference type="EMBL" id="JAIWYP010000013">
    <property type="protein sequence ID" value="KAH3715878.1"/>
    <property type="molecule type" value="Genomic_DNA"/>
</dbReference>
<feature type="transmembrane region" description="Helical" evidence="2">
    <location>
        <begin position="142"/>
        <end position="164"/>
    </location>
</feature>